<dbReference type="GO" id="GO:0042602">
    <property type="term" value="F:riboflavin reductase (NADPH) activity"/>
    <property type="evidence" value="ECO:0007669"/>
    <property type="project" value="TreeGrafter"/>
</dbReference>
<gene>
    <name evidence="3" type="ORF">P378_11180</name>
</gene>
<proteinExistence type="predicted"/>
<evidence type="ECO:0000256" key="1">
    <source>
        <dbReference type="ARBA" id="ARBA00023002"/>
    </source>
</evidence>
<evidence type="ECO:0000259" key="2">
    <source>
        <dbReference type="SMART" id="SM00903"/>
    </source>
</evidence>
<evidence type="ECO:0000313" key="4">
    <source>
        <dbReference type="Proteomes" id="UP000222564"/>
    </source>
</evidence>
<reference evidence="3 4" key="1">
    <citation type="submission" date="2013-09" db="EMBL/GenBank/DDBJ databases">
        <title>Biodegradation of hydrocarbons in the deep terrestrial subsurface : characterization of a microbial consortium composed of two Desulfotomaculum species originating from a deep geological formation.</title>
        <authorList>
            <person name="Aullo T."/>
            <person name="Berlendis S."/>
            <person name="Lascourreges J.-F."/>
            <person name="Dessort D."/>
            <person name="Saint-Laurent S."/>
            <person name="Schraauwers B."/>
            <person name="Mas J."/>
            <person name="Magot M."/>
            <person name="Ranchou-Peyruse A."/>
        </authorList>
    </citation>
    <scope>NUCLEOTIDE SEQUENCE [LARGE SCALE GENOMIC DNA]</scope>
    <source>
        <strain evidence="3 4">Bs107</strain>
    </source>
</reference>
<dbReference type="Proteomes" id="UP000222564">
    <property type="component" value="Unassembled WGS sequence"/>
</dbReference>
<protein>
    <recommendedName>
        <fullName evidence="2">Flavin reductase like domain-containing protein</fullName>
    </recommendedName>
</protein>
<dbReference type="InterPro" id="IPR002563">
    <property type="entry name" value="Flavin_Rdtase-like_dom"/>
</dbReference>
<organism evidence="3 4">
    <name type="scientific">Desulforamulus profundi</name>
    <dbReference type="NCBI Taxonomy" id="1383067"/>
    <lineage>
        <taxon>Bacteria</taxon>
        <taxon>Bacillati</taxon>
        <taxon>Bacillota</taxon>
        <taxon>Clostridia</taxon>
        <taxon>Eubacteriales</taxon>
        <taxon>Peptococcaceae</taxon>
        <taxon>Desulforamulus</taxon>
    </lineage>
</organism>
<feature type="domain" description="Flavin reductase like" evidence="2">
    <location>
        <begin position="75"/>
        <end position="222"/>
    </location>
</feature>
<dbReference type="Gene3D" id="2.30.110.10">
    <property type="entry name" value="Electron Transport, Fmn-binding Protein, Chain A"/>
    <property type="match status" value="1"/>
</dbReference>
<dbReference type="Pfam" id="PF01613">
    <property type="entry name" value="Flavin_Reduct"/>
    <property type="match status" value="1"/>
</dbReference>
<dbReference type="EMBL" id="AWQQ01000054">
    <property type="protein sequence ID" value="PHJ38387.1"/>
    <property type="molecule type" value="Genomic_DNA"/>
</dbReference>
<dbReference type="InterPro" id="IPR050268">
    <property type="entry name" value="NADH-dep_flavin_reductase"/>
</dbReference>
<dbReference type="SMART" id="SM00903">
    <property type="entry name" value="Flavin_Reduct"/>
    <property type="match status" value="1"/>
</dbReference>
<keyword evidence="1" id="KW-0560">Oxidoreductase</keyword>
<dbReference type="PANTHER" id="PTHR30466">
    <property type="entry name" value="FLAVIN REDUCTASE"/>
    <property type="match status" value="1"/>
</dbReference>
<name>A0A2C6M809_9FIRM</name>
<dbReference type="InterPro" id="IPR012349">
    <property type="entry name" value="Split_barrel_FMN-bd"/>
</dbReference>
<accession>A0A2C6M809</accession>
<dbReference type="Gene3D" id="3.40.50.150">
    <property type="entry name" value="Vaccinia Virus protein VP39"/>
    <property type="match status" value="1"/>
</dbReference>
<evidence type="ECO:0000313" key="3">
    <source>
        <dbReference type="EMBL" id="PHJ38387.1"/>
    </source>
</evidence>
<dbReference type="GO" id="GO:0010181">
    <property type="term" value="F:FMN binding"/>
    <property type="evidence" value="ECO:0007669"/>
    <property type="project" value="InterPro"/>
</dbReference>
<dbReference type="SUPFAM" id="SSF53335">
    <property type="entry name" value="S-adenosyl-L-methionine-dependent methyltransferases"/>
    <property type="match status" value="1"/>
</dbReference>
<dbReference type="AlphaFoldDB" id="A0A2C6M809"/>
<sequence length="237" mass="26756">MEELKRVVRPGGILVLSVPAFNWLWGRHDDLNNHYRRYDFGELIHSKNCFSEANRYILVQDQGVEQPDIESSLGMPALNSVLYLVGSTRAGKVNAMCCSSVTQVTYCSAKVAVAVNKNNLTHDYIKESGVFSLSALGQNQGHMAHYFGRNSGRQMNKFASFKYKRGKTGSPIIEGCPDYYDCQVDHRATIDLDTHTLFVDRVMDASSDSEEPLLTYRDYARDVRNLINDPNMSQRTV</sequence>
<dbReference type="PANTHER" id="PTHR30466:SF1">
    <property type="entry name" value="FMN REDUCTASE (NADH) RUTF"/>
    <property type="match status" value="1"/>
</dbReference>
<keyword evidence="4" id="KW-1185">Reference proteome</keyword>
<comment type="caution">
    <text evidence="3">The sequence shown here is derived from an EMBL/GenBank/DDBJ whole genome shotgun (WGS) entry which is preliminary data.</text>
</comment>
<dbReference type="SUPFAM" id="SSF50475">
    <property type="entry name" value="FMN-binding split barrel"/>
    <property type="match status" value="1"/>
</dbReference>
<dbReference type="InterPro" id="IPR029063">
    <property type="entry name" value="SAM-dependent_MTases_sf"/>
</dbReference>